<dbReference type="PANTHER" id="PTHR30432">
    <property type="entry name" value="TRANSCRIPTIONAL REGULATOR MODE"/>
    <property type="match status" value="1"/>
</dbReference>
<evidence type="ECO:0000313" key="5">
    <source>
        <dbReference type="Proteomes" id="UP000192478"/>
    </source>
</evidence>
<evidence type="ECO:0000313" key="4">
    <source>
        <dbReference type="Proteomes" id="UP000177894"/>
    </source>
</evidence>
<keyword evidence="4" id="KW-1185">Reference proteome</keyword>
<dbReference type="Proteomes" id="UP000192478">
    <property type="component" value="Chromosome"/>
</dbReference>
<dbReference type="PANTHER" id="PTHR30432:SF1">
    <property type="entry name" value="DNA-BINDING TRANSCRIPTIONAL DUAL REGULATOR MODE"/>
    <property type="match status" value="1"/>
</dbReference>
<dbReference type="GO" id="GO:0003700">
    <property type="term" value="F:DNA-binding transcription factor activity"/>
    <property type="evidence" value="ECO:0007669"/>
    <property type="project" value="InterPro"/>
</dbReference>
<dbReference type="Pfam" id="PF00126">
    <property type="entry name" value="HTH_1"/>
    <property type="match status" value="1"/>
</dbReference>
<dbReference type="GO" id="GO:0003677">
    <property type="term" value="F:DNA binding"/>
    <property type="evidence" value="ECO:0007669"/>
    <property type="project" value="UniProtKB-KW"/>
</dbReference>
<dbReference type="AlphaFoldDB" id="A0AAC9WI30"/>
<dbReference type="KEGG" id="cfm:BJL90_19135"/>
<protein>
    <submittedName>
        <fullName evidence="3">DNA-binding transcriptional regulator ModE</fullName>
    </submittedName>
    <submittedName>
        <fullName evidence="2">LysR family transcriptional regulator</fullName>
    </submittedName>
</protein>
<name>A0AAC9WI30_9CLOT</name>
<evidence type="ECO:0000313" key="2">
    <source>
        <dbReference type="EMBL" id="AOY77788.1"/>
    </source>
</evidence>
<dbReference type="InterPro" id="IPR036390">
    <property type="entry name" value="WH_DNA-bd_sf"/>
</dbReference>
<organism evidence="3 5">
    <name type="scientific">Clostridium formicaceticum</name>
    <dbReference type="NCBI Taxonomy" id="1497"/>
    <lineage>
        <taxon>Bacteria</taxon>
        <taxon>Bacillati</taxon>
        <taxon>Bacillota</taxon>
        <taxon>Clostridia</taxon>
        <taxon>Eubacteriales</taxon>
        <taxon>Clostridiaceae</taxon>
        <taxon>Clostridium</taxon>
    </lineage>
</organism>
<reference evidence="2 4" key="1">
    <citation type="submission" date="2016-10" db="EMBL/GenBank/DDBJ databases">
        <title>Complete Genome Sequence of Acetogen Clostridium formicoaceticum ATCC 27076.</title>
        <authorList>
            <person name="Bao T."/>
            <person name="Cheng C."/>
            <person name="Zhao J."/>
            <person name="Yang S.-T."/>
            <person name="Wang J."/>
            <person name="Wang M."/>
        </authorList>
    </citation>
    <scope>NUCLEOTIDE SEQUENCE [LARGE SCALE GENOMIC DNA]</scope>
    <source>
        <strain evidence="2 4">ATCC 27076</strain>
    </source>
</reference>
<dbReference type="Proteomes" id="UP000177894">
    <property type="component" value="Chromosome"/>
</dbReference>
<feature type="domain" description="HTH lysR-type" evidence="1">
    <location>
        <begin position="34"/>
        <end position="93"/>
    </location>
</feature>
<dbReference type="InterPro" id="IPR036388">
    <property type="entry name" value="WH-like_DNA-bd_sf"/>
</dbReference>
<dbReference type="EMBL" id="CP020559">
    <property type="protein sequence ID" value="ARE88395.1"/>
    <property type="molecule type" value="Genomic_DNA"/>
</dbReference>
<dbReference type="RefSeq" id="WP_070971935.1">
    <property type="nucleotide sequence ID" value="NZ_CP017603.1"/>
</dbReference>
<dbReference type="SUPFAM" id="SSF46785">
    <property type="entry name" value="Winged helix' DNA-binding domain"/>
    <property type="match status" value="1"/>
</dbReference>
<keyword evidence="3" id="KW-0238">DNA-binding</keyword>
<accession>A0AAC9WI30</accession>
<proteinExistence type="predicted"/>
<dbReference type="InterPro" id="IPR000847">
    <property type="entry name" value="LysR_HTH_N"/>
</dbReference>
<sequence>MKDNKISDLQVKLSPRSKIWIESQGEVVFGRGRLLLFEAISETGSIRQAATKLNMSYRAAWGKIKATEERLGMKLLEKNTGGHKSGAELTPEAVELLESYGKFKEESEEAVNKLFAKYFDGFINKFR</sequence>
<dbReference type="Gene3D" id="1.10.10.10">
    <property type="entry name" value="Winged helix-like DNA-binding domain superfamily/Winged helix DNA-binding domain"/>
    <property type="match status" value="1"/>
</dbReference>
<reference evidence="3 5" key="2">
    <citation type="submission" date="2017-03" db="EMBL/GenBank/DDBJ databases">
        <title>Complete sequence of Clostridium formicaceticum DSM 92.</title>
        <authorList>
            <person name="Poehlein A."/>
            <person name="Karl M."/>
            <person name="Bengelsdorf F.R."/>
            <person name="Duerre P."/>
            <person name="Daniel R."/>
        </authorList>
    </citation>
    <scope>NUCLEOTIDE SEQUENCE [LARGE SCALE GENOMIC DNA]</scope>
    <source>
        <strain evidence="3 5">DSM 92</strain>
    </source>
</reference>
<evidence type="ECO:0000313" key="3">
    <source>
        <dbReference type="EMBL" id="ARE88395.1"/>
    </source>
</evidence>
<evidence type="ECO:0000259" key="1">
    <source>
        <dbReference type="Pfam" id="PF00126"/>
    </source>
</evidence>
<gene>
    <name evidence="2" type="ORF">BJL90_19135</name>
    <name evidence="3" type="ORF">CLFO_27970</name>
</gene>
<dbReference type="InterPro" id="IPR051815">
    <property type="entry name" value="Molybdate_resp_trans_reg"/>
</dbReference>
<dbReference type="EMBL" id="CP017603">
    <property type="protein sequence ID" value="AOY77788.1"/>
    <property type="molecule type" value="Genomic_DNA"/>
</dbReference>